<dbReference type="SMART" id="SM00360">
    <property type="entry name" value="RRM"/>
    <property type="match status" value="1"/>
</dbReference>
<dbReference type="Gene3D" id="3.30.70.330">
    <property type="match status" value="1"/>
</dbReference>
<keyword evidence="7" id="KW-1185">Reference proteome</keyword>
<dbReference type="PANTHER" id="PTHR23236">
    <property type="entry name" value="EUKARYOTIC TRANSLATION INITIATION FACTOR 4B/4H"/>
    <property type="match status" value="1"/>
</dbReference>
<dbReference type="CDD" id="cd12306">
    <property type="entry name" value="RRM_II_PABPs"/>
    <property type="match status" value="1"/>
</dbReference>
<feature type="region of interest" description="Disordered" evidence="4">
    <location>
        <begin position="1"/>
        <end position="23"/>
    </location>
</feature>
<dbReference type="SUPFAM" id="SSF54928">
    <property type="entry name" value="RNA-binding domain, RBD"/>
    <property type="match status" value="1"/>
</dbReference>
<dbReference type="PANTHER" id="PTHR23236:SF92">
    <property type="entry name" value="POLYADENYLATE-BINDING PROTEIN 1"/>
    <property type="match status" value="1"/>
</dbReference>
<dbReference type="InterPro" id="IPR000504">
    <property type="entry name" value="RRM_dom"/>
</dbReference>
<dbReference type="AlphaFoldDB" id="A0A9D4Z1A5"/>
<evidence type="ECO:0000259" key="5">
    <source>
        <dbReference type="PROSITE" id="PS50102"/>
    </source>
</evidence>
<feature type="coiled-coil region" evidence="3">
    <location>
        <begin position="27"/>
        <end position="61"/>
    </location>
</feature>
<dbReference type="Proteomes" id="UP001055712">
    <property type="component" value="Unassembled WGS sequence"/>
</dbReference>
<dbReference type="Pfam" id="PF00076">
    <property type="entry name" value="RRM_1"/>
    <property type="match status" value="1"/>
</dbReference>
<evidence type="ECO:0000313" key="6">
    <source>
        <dbReference type="EMBL" id="KAI3437709.1"/>
    </source>
</evidence>
<keyword evidence="3" id="KW-0175">Coiled coil</keyword>
<evidence type="ECO:0000313" key="7">
    <source>
        <dbReference type="Proteomes" id="UP001055712"/>
    </source>
</evidence>
<dbReference type="EMBL" id="SIDB01000001">
    <property type="protein sequence ID" value="KAI3437709.1"/>
    <property type="molecule type" value="Genomic_DNA"/>
</dbReference>
<feature type="domain" description="RRM" evidence="5">
    <location>
        <begin position="83"/>
        <end position="159"/>
    </location>
</feature>
<evidence type="ECO:0000256" key="1">
    <source>
        <dbReference type="ARBA" id="ARBA00022884"/>
    </source>
</evidence>
<evidence type="ECO:0000256" key="2">
    <source>
        <dbReference type="PROSITE-ProRule" id="PRU00176"/>
    </source>
</evidence>
<evidence type="ECO:0000256" key="4">
    <source>
        <dbReference type="SAM" id="MobiDB-lite"/>
    </source>
</evidence>
<keyword evidence="1 2" id="KW-0694">RNA-binding</keyword>
<dbReference type="PROSITE" id="PS50102">
    <property type="entry name" value="RRM"/>
    <property type="match status" value="1"/>
</dbReference>
<dbReference type="GO" id="GO:0008143">
    <property type="term" value="F:poly(A) binding"/>
    <property type="evidence" value="ECO:0007669"/>
    <property type="project" value="TreeGrafter"/>
</dbReference>
<organism evidence="6 7">
    <name type="scientific">Chlorella vulgaris</name>
    <name type="common">Green alga</name>
    <dbReference type="NCBI Taxonomy" id="3077"/>
    <lineage>
        <taxon>Eukaryota</taxon>
        <taxon>Viridiplantae</taxon>
        <taxon>Chlorophyta</taxon>
        <taxon>core chlorophytes</taxon>
        <taxon>Trebouxiophyceae</taxon>
        <taxon>Chlorellales</taxon>
        <taxon>Chlorellaceae</taxon>
        <taxon>Chlorella clade</taxon>
        <taxon>Chlorella</taxon>
    </lineage>
</organism>
<evidence type="ECO:0000256" key="3">
    <source>
        <dbReference type="SAM" id="Coils"/>
    </source>
</evidence>
<dbReference type="OrthoDB" id="4726at2759"/>
<sequence length="227" mass="24039">MADNEVYEDLHAGDLEGEGGGAEDMVDAAAEQELEAMKARLADMEKEAAKLKEMQDKAQKEAGMAPSGSGTVDAAAKEEADGRSVYVGNVDYSCTPEELQMHFQSCGTVNRVTILTDKMGNPKGFAYIEFLEADAVTNACLLNESELRNRAIKVLPKRTNVPGMKAGGRGGRGGRGRGGRGGAGFYGGYPGMMPMMPPPFMFGYGYPPYGGGGGRGRGRGRGGYQPY</sequence>
<accession>A0A9D4Z1A5</accession>
<reference evidence="6" key="1">
    <citation type="journal article" date="2019" name="Plant J.">
        <title>Chlorella vulgaris genome assembly and annotation reveals the molecular basis for metabolic acclimation to high light conditions.</title>
        <authorList>
            <person name="Cecchin M."/>
            <person name="Marcolungo L."/>
            <person name="Rossato M."/>
            <person name="Girolomoni L."/>
            <person name="Cosentino E."/>
            <person name="Cuine S."/>
            <person name="Li-Beisson Y."/>
            <person name="Delledonne M."/>
            <person name="Ballottari M."/>
        </authorList>
    </citation>
    <scope>NUCLEOTIDE SEQUENCE</scope>
    <source>
        <strain evidence="6">211/11P</strain>
    </source>
</reference>
<gene>
    <name evidence="6" type="ORF">D9Q98_000157</name>
</gene>
<dbReference type="InterPro" id="IPR035979">
    <property type="entry name" value="RBD_domain_sf"/>
</dbReference>
<feature type="region of interest" description="Disordered" evidence="4">
    <location>
        <begin position="160"/>
        <end position="180"/>
    </location>
</feature>
<reference evidence="6" key="2">
    <citation type="submission" date="2020-11" db="EMBL/GenBank/DDBJ databases">
        <authorList>
            <person name="Cecchin M."/>
            <person name="Marcolungo L."/>
            <person name="Rossato M."/>
            <person name="Girolomoni L."/>
            <person name="Cosentino E."/>
            <person name="Cuine S."/>
            <person name="Li-Beisson Y."/>
            <person name="Delledonne M."/>
            <person name="Ballottari M."/>
        </authorList>
    </citation>
    <scope>NUCLEOTIDE SEQUENCE</scope>
    <source>
        <strain evidence="6">211/11P</strain>
        <tissue evidence="6">Whole cell</tissue>
    </source>
</reference>
<protein>
    <recommendedName>
        <fullName evidence="5">RRM domain-containing protein</fullName>
    </recommendedName>
</protein>
<name>A0A9D4Z1A5_CHLVU</name>
<proteinExistence type="predicted"/>
<dbReference type="InterPro" id="IPR012677">
    <property type="entry name" value="Nucleotide-bd_a/b_plait_sf"/>
</dbReference>
<comment type="caution">
    <text evidence="6">The sequence shown here is derived from an EMBL/GenBank/DDBJ whole genome shotgun (WGS) entry which is preliminary data.</text>
</comment>